<name>A0ABS5KGS9_9ACTN</name>
<keyword evidence="3" id="KW-1185">Reference proteome</keyword>
<proteinExistence type="predicted"/>
<organism evidence="2 3">
    <name type="scientific">Catenulispora pinistramenti</name>
    <dbReference type="NCBI Taxonomy" id="2705254"/>
    <lineage>
        <taxon>Bacteria</taxon>
        <taxon>Bacillati</taxon>
        <taxon>Actinomycetota</taxon>
        <taxon>Actinomycetes</taxon>
        <taxon>Catenulisporales</taxon>
        <taxon>Catenulisporaceae</taxon>
        <taxon>Catenulispora</taxon>
    </lineage>
</organism>
<dbReference type="Gene3D" id="3.30.420.10">
    <property type="entry name" value="Ribonuclease H-like superfamily/Ribonuclease H"/>
    <property type="match status" value="1"/>
</dbReference>
<gene>
    <name evidence="2" type="ORF">KGQ19_01355</name>
</gene>
<dbReference type="InterPro" id="IPR036397">
    <property type="entry name" value="RNaseH_sf"/>
</dbReference>
<accession>A0ABS5KGS9</accession>
<evidence type="ECO:0000313" key="3">
    <source>
        <dbReference type="Proteomes" id="UP000730482"/>
    </source>
</evidence>
<evidence type="ECO:0000313" key="2">
    <source>
        <dbReference type="EMBL" id="MBS2545507.1"/>
    </source>
</evidence>
<sequence>MLDDAAARTWSRRGHTPITRVRGRSRRRLSVAALVCYKPGQRSRLVYRPAPDRRTDGRKSFAWTGYQDLVSVVHTQLGGPIVLVWDNLNTHLTAGMKQYIAARDWLTIYQLPACAPQLNPIEGIWPLIRRNLANTAFADPEHPIATIRQELRAIQYRSWLIDIAQAGTGLILTTSPFEPQ</sequence>
<dbReference type="Proteomes" id="UP000730482">
    <property type="component" value="Unassembled WGS sequence"/>
</dbReference>
<dbReference type="InterPro" id="IPR038717">
    <property type="entry name" value="Tc1-like_DDE_dom"/>
</dbReference>
<comment type="caution">
    <text evidence="2">The sequence shown here is derived from an EMBL/GenBank/DDBJ whole genome shotgun (WGS) entry which is preliminary data.</text>
</comment>
<feature type="domain" description="Tc1-like transposase DDE" evidence="1">
    <location>
        <begin position="5"/>
        <end position="138"/>
    </location>
</feature>
<evidence type="ECO:0000259" key="1">
    <source>
        <dbReference type="Pfam" id="PF13358"/>
    </source>
</evidence>
<reference evidence="2 3" key="1">
    <citation type="submission" date="2020-02" db="EMBL/GenBank/DDBJ databases">
        <title>Acidophilic actinobacteria isolated from forest soil.</title>
        <authorList>
            <person name="Golinska P."/>
        </authorList>
    </citation>
    <scope>NUCLEOTIDE SEQUENCE [LARGE SCALE GENOMIC DNA]</scope>
    <source>
        <strain evidence="2 3">NL8</strain>
    </source>
</reference>
<protein>
    <submittedName>
        <fullName evidence="2">Transposase</fullName>
    </submittedName>
</protein>
<dbReference type="Pfam" id="PF13358">
    <property type="entry name" value="DDE_3"/>
    <property type="match status" value="1"/>
</dbReference>
<dbReference type="EMBL" id="JAAFYZ010000003">
    <property type="protein sequence ID" value="MBS2545507.1"/>
    <property type="molecule type" value="Genomic_DNA"/>
</dbReference>